<dbReference type="Proteomes" id="UP000437065">
    <property type="component" value="Unassembled WGS sequence"/>
</dbReference>
<keyword evidence="1 3" id="KW-0808">Transferase</keyword>
<evidence type="ECO:0000259" key="2">
    <source>
        <dbReference type="Pfam" id="PF12804"/>
    </source>
</evidence>
<keyword evidence="4" id="KW-1185">Reference proteome</keyword>
<organism evidence="3 4">
    <name type="scientific">Halobaculum saliterrae</name>
    <dbReference type="NCBI Taxonomy" id="2073113"/>
    <lineage>
        <taxon>Archaea</taxon>
        <taxon>Methanobacteriati</taxon>
        <taxon>Methanobacteriota</taxon>
        <taxon>Stenosarchaea group</taxon>
        <taxon>Halobacteria</taxon>
        <taxon>Halobacteriales</taxon>
        <taxon>Haloferacaceae</taxon>
        <taxon>Halobaculum</taxon>
    </lineage>
</organism>
<sequence>MCGGRGTRLGAVGDGSEKPLVEVGDIPMVDRVLDALAGSRVEGVHAVVSPHTPATARHLIGRDDLTVIEAPGNGYVSDLGYALERIDRPVLTVASDLPLLTAEVVDRALDAATGDTGDAVAADGAGVGTADGAAASLAVYVPVDRKREVGASVDERTTTVDGREVVPTGLNVVGDEDGEPVDESALVVAGEGLAVNANRPRDLRVAEALLHRQREGTEISPDHGDHP</sequence>
<dbReference type="Gene3D" id="3.90.550.10">
    <property type="entry name" value="Spore Coat Polysaccharide Biosynthesis Protein SpsA, Chain A"/>
    <property type="match status" value="1"/>
</dbReference>
<dbReference type="GO" id="GO:0016779">
    <property type="term" value="F:nucleotidyltransferase activity"/>
    <property type="evidence" value="ECO:0007669"/>
    <property type="project" value="TreeGrafter"/>
</dbReference>
<evidence type="ECO:0000313" key="3">
    <source>
        <dbReference type="EMBL" id="MXR41881.1"/>
    </source>
</evidence>
<comment type="caution">
    <text evidence="3">The sequence shown here is derived from an EMBL/GenBank/DDBJ whole genome shotgun (WGS) entry which is preliminary data.</text>
</comment>
<protein>
    <submittedName>
        <fullName evidence="3">NTP transferase domain-containing protein</fullName>
    </submittedName>
</protein>
<reference evidence="3 4" key="1">
    <citation type="submission" date="2019-12" db="EMBL/GenBank/DDBJ databases">
        <title>Isolation and characterization of three novel carbon monoxide-oxidizing members of Halobacteria from salione crusts and soils.</title>
        <authorList>
            <person name="Myers M.R."/>
            <person name="King G.M."/>
        </authorList>
    </citation>
    <scope>NUCLEOTIDE SEQUENCE [LARGE SCALE GENOMIC DNA]</scope>
    <source>
        <strain evidence="3 4">WSA2</strain>
    </source>
</reference>
<dbReference type="OrthoDB" id="9782at2157"/>
<dbReference type="PANTHER" id="PTHR19136:SF86">
    <property type="entry name" value="ADENOSYLCOBINAMIDE-PHOSPHATE GUANYLYLTRANSFERASE"/>
    <property type="match status" value="1"/>
</dbReference>
<dbReference type="PANTHER" id="PTHR19136">
    <property type="entry name" value="MOLYBDENUM COFACTOR GUANYLYLTRANSFERASE"/>
    <property type="match status" value="1"/>
</dbReference>
<proteinExistence type="predicted"/>
<dbReference type="SUPFAM" id="SSF53448">
    <property type="entry name" value="Nucleotide-diphospho-sugar transferases"/>
    <property type="match status" value="1"/>
</dbReference>
<evidence type="ECO:0000256" key="1">
    <source>
        <dbReference type="ARBA" id="ARBA00022679"/>
    </source>
</evidence>
<dbReference type="Pfam" id="PF12804">
    <property type="entry name" value="NTP_transf_3"/>
    <property type="match status" value="1"/>
</dbReference>
<accession>A0A6B0SZB9</accession>
<dbReference type="InterPro" id="IPR025877">
    <property type="entry name" value="MobA-like_NTP_Trfase"/>
</dbReference>
<evidence type="ECO:0000313" key="4">
    <source>
        <dbReference type="Proteomes" id="UP000437065"/>
    </source>
</evidence>
<gene>
    <name evidence="3" type="ORF">GRX01_11110</name>
</gene>
<dbReference type="InterPro" id="IPR029044">
    <property type="entry name" value="Nucleotide-diphossugar_trans"/>
</dbReference>
<dbReference type="AlphaFoldDB" id="A0A6B0SZB9"/>
<dbReference type="EMBL" id="WUUS01000006">
    <property type="protein sequence ID" value="MXR41881.1"/>
    <property type="molecule type" value="Genomic_DNA"/>
</dbReference>
<feature type="domain" description="MobA-like NTP transferase" evidence="2">
    <location>
        <begin position="2"/>
        <end position="124"/>
    </location>
</feature>
<name>A0A6B0SZB9_9EURY</name>